<dbReference type="RefSeq" id="WP_338536494.1">
    <property type="nucleotide sequence ID" value="NZ_AP028654.1"/>
</dbReference>
<dbReference type="KEGG" id="hprf:HLPR_04890"/>
<organism evidence="2 3">
    <name type="scientific">Helicovermis profundi</name>
    <dbReference type="NCBI Taxonomy" id="3065157"/>
    <lineage>
        <taxon>Bacteria</taxon>
        <taxon>Bacillati</taxon>
        <taxon>Bacillota</taxon>
        <taxon>Clostridia</taxon>
        <taxon>Helicovermis</taxon>
    </lineage>
</organism>
<dbReference type="PROSITE" id="PS51186">
    <property type="entry name" value="GNAT"/>
    <property type="match status" value="1"/>
</dbReference>
<dbReference type="Gene3D" id="3.40.630.30">
    <property type="match status" value="1"/>
</dbReference>
<dbReference type="InterPro" id="IPR000182">
    <property type="entry name" value="GNAT_dom"/>
</dbReference>
<dbReference type="EMBL" id="AP028654">
    <property type="protein sequence ID" value="BEP28158.1"/>
    <property type="molecule type" value="Genomic_DNA"/>
</dbReference>
<proteinExistence type="predicted"/>
<feature type="domain" description="N-acetyltransferase" evidence="1">
    <location>
        <begin position="14"/>
        <end position="176"/>
    </location>
</feature>
<dbReference type="InterPro" id="IPR016181">
    <property type="entry name" value="Acyl_CoA_acyltransferase"/>
</dbReference>
<dbReference type="Proteomes" id="UP001321786">
    <property type="component" value="Chromosome"/>
</dbReference>
<keyword evidence="3" id="KW-1185">Reference proteome</keyword>
<dbReference type="Pfam" id="PF00583">
    <property type="entry name" value="Acetyltransf_1"/>
    <property type="match status" value="1"/>
</dbReference>
<evidence type="ECO:0000313" key="2">
    <source>
        <dbReference type="EMBL" id="BEP28158.1"/>
    </source>
</evidence>
<sequence>MYISNRNIGNNKNYTLRLLNDEYLEEIQNLCNNCSDYYLLDKGSVADSDAAQKILEALPNGKTYDDQFNLGIFNKSNSLIGLINIIKDYPYSNVWMLGLLMIDPSERNNGLGKLIHKEIVNIVKEENANKIRIGVLKDNINALKFWNSIGYKLEKETEIDRGNNIIKKVLVFNYSV</sequence>
<protein>
    <submittedName>
        <fullName evidence="2">GNAT family N-acetyltransferase</fullName>
    </submittedName>
</protein>
<evidence type="ECO:0000313" key="3">
    <source>
        <dbReference type="Proteomes" id="UP001321786"/>
    </source>
</evidence>
<gene>
    <name evidence="2" type="ORF">HLPR_04890</name>
</gene>
<dbReference type="SUPFAM" id="SSF55729">
    <property type="entry name" value="Acyl-CoA N-acyltransferases (Nat)"/>
    <property type="match status" value="1"/>
</dbReference>
<dbReference type="GO" id="GO:0016747">
    <property type="term" value="F:acyltransferase activity, transferring groups other than amino-acyl groups"/>
    <property type="evidence" value="ECO:0007669"/>
    <property type="project" value="InterPro"/>
</dbReference>
<evidence type="ECO:0000259" key="1">
    <source>
        <dbReference type="PROSITE" id="PS51186"/>
    </source>
</evidence>
<reference evidence="2 3" key="1">
    <citation type="submission" date="2023-08" db="EMBL/GenBank/DDBJ databases">
        <title>Helicovermis profunda gen. nov., sp. nov., a novel mesophilic, fermentative bacterium within the Bacillota from a deep-sea hydrothermal vent chimney.</title>
        <authorList>
            <person name="Miyazaki U."/>
            <person name="Mizutani D."/>
            <person name="Hashimoto Y."/>
            <person name="Tame A."/>
            <person name="Sawayama S."/>
            <person name="Miyazaki J."/>
            <person name="Takai K."/>
            <person name="Nakagawa S."/>
        </authorList>
    </citation>
    <scope>NUCLEOTIDE SEQUENCE [LARGE SCALE GENOMIC DNA]</scope>
    <source>
        <strain evidence="2 3">S502</strain>
    </source>
</reference>
<dbReference type="AlphaFoldDB" id="A0AAU9EFG4"/>
<accession>A0AAU9EFG4</accession>
<dbReference type="CDD" id="cd04301">
    <property type="entry name" value="NAT_SF"/>
    <property type="match status" value="1"/>
</dbReference>
<name>A0AAU9EFG4_9FIRM</name>